<dbReference type="EMBL" id="CAEZZK010000067">
    <property type="protein sequence ID" value="CAB4756979.1"/>
    <property type="molecule type" value="Genomic_DNA"/>
</dbReference>
<evidence type="ECO:0000313" key="1">
    <source>
        <dbReference type="EMBL" id="CAB4756979.1"/>
    </source>
</evidence>
<gene>
    <name evidence="1" type="ORF">UFOPK2855_00449</name>
</gene>
<proteinExistence type="predicted"/>
<name>A0A6J6UET5_9ZZZZ</name>
<reference evidence="1" key="1">
    <citation type="submission" date="2020-05" db="EMBL/GenBank/DDBJ databases">
        <authorList>
            <person name="Chiriac C."/>
            <person name="Salcher M."/>
            <person name="Ghai R."/>
            <person name="Kavagutti S V."/>
        </authorList>
    </citation>
    <scope>NUCLEOTIDE SEQUENCE</scope>
</reference>
<protein>
    <submittedName>
        <fullName evidence="1">Unannotated protein</fullName>
    </submittedName>
</protein>
<organism evidence="1">
    <name type="scientific">freshwater metagenome</name>
    <dbReference type="NCBI Taxonomy" id="449393"/>
    <lineage>
        <taxon>unclassified sequences</taxon>
        <taxon>metagenomes</taxon>
        <taxon>ecological metagenomes</taxon>
    </lineage>
</organism>
<dbReference type="AlphaFoldDB" id="A0A6J6UET5"/>
<sequence>MEEKGNVSTGATMRRLRRVLNDLALDQLFASDQIIFDGELFVLPKLSSVAVSRIATRLEQLSEQSSEMRVEPSKQVAQIFQSDHQDALNKELTEFHSAPTGYAVALVKVDQ</sequence>
<accession>A0A6J6UET5</accession>